<protein>
    <recommendedName>
        <fullName evidence="2">site-specific DNA-methyltransferase (adenine-specific)</fullName>
        <ecNumber evidence="2">2.1.1.72</ecNumber>
    </recommendedName>
</protein>
<evidence type="ECO:0000256" key="1">
    <source>
        <dbReference type="ARBA" id="ARBA00006594"/>
    </source>
</evidence>
<keyword evidence="3 9" id="KW-0489">Methyltransferase</keyword>
<proteinExistence type="inferred from homology"/>
<feature type="domain" description="DNA methylase N-4/N-6" evidence="8">
    <location>
        <begin position="116"/>
        <end position="422"/>
    </location>
</feature>
<evidence type="ECO:0000256" key="4">
    <source>
        <dbReference type="ARBA" id="ARBA00022679"/>
    </source>
</evidence>
<organism evidence="9 10">
    <name type="scientific">Pontibacter ruber</name>
    <dbReference type="NCBI Taxonomy" id="1343895"/>
    <lineage>
        <taxon>Bacteria</taxon>
        <taxon>Pseudomonadati</taxon>
        <taxon>Bacteroidota</taxon>
        <taxon>Cytophagia</taxon>
        <taxon>Cytophagales</taxon>
        <taxon>Hymenobacteraceae</taxon>
        <taxon>Pontibacter</taxon>
    </lineage>
</organism>
<comment type="caution">
    <text evidence="9">The sequence shown here is derived from an EMBL/GenBank/DDBJ whole genome shotgun (WGS) entry which is preliminary data.</text>
</comment>
<keyword evidence="10" id="KW-1185">Reference proteome</keyword>
<dbReference type="InterPro" id="IPR002052">
    <property type="entry name" value="DNA_methylase_N6_adenine_CS"/>
</dbReference>
<dbReference type="InterPro" id="IPR029063">
    <property type="entry name" value="SAM-dependent_MTases_sf"/>
</dbReference>
<dbReference type="GO" id="GO:0008168">
    <property type="term" value="F:methyltransferase activity"/>
    <property type="evidence" value="ECO:0007669"/>
    <property type="project" value="UniProtKB-KW"/>
</dbReference>
<evidence type="ECO:0000259" key="8">
    <source>
        <dbReference type="Pfam" id="PF01555"/>
    </source>
</evidence>
<evidence type="ECO:0000256" key="3">
    <source>
        <dbReference type="ARBA" id="ARBA00022603"/>
    </source>
</evidence>
<evidence type="ECO:0000313" key="10">
    <source>
        <dbReference type="Proteomes" id="UP001597374"/>
    </source>
</evidence>
<comment type="similarity">
    <text evidence="1">Belongs to the N(4)/N(6)-methyltransferase family.</text>
</comment>
<comment type="catalytic activity">
    <reaction evidence="6">
        <text>a 2'-deoxyadenosine in DNA + S-adenosyl-L-methionine = an N(6)-methyl-2'-deoxyadenosine in DNA + S-adenosyl-L-homocysteine + H(+)</text>
        <dbReference type="Rhea" id="RHEA:15197"/>
        <dbReference type="Rhea" id="RHEA-COMP:12418"/>
        <dbReference type="Rhea" id="RHEA-COMP:12419"/>
        <dbReference type="ChEBI" id="CHEBI:15378"/>
        <dbReference type="ChEBI" id="CHEBI:57856"/>
        <dbReference type="ChEBI" id="CHEBI:59789"/>
        <dbReference type="ChEBI" id="CHEBI:90615"/>
        <dbReference type="ChEBI" id="CHEBI:90616"/>
        <dbReference type="EC" id="2.1.1.72"/>
    </reaction>
</comment>
<dbReference type="Gene3D" id="3.40.50.150">
    <property type="entry name" value="Vaccinia Virus protein VP39"/>
    <property type="match status" value="1"/>
</dbReference>
<sequence length="616" mass="70650">MDTITKDHELAQSQNIVADNINKLKQLFPRVFVEGKIDFDELRSVLGNYVEKENERYHFTWHGKAQAIREAHKTSTGTLRPCPDESVNWENTKNLYLEGDNLEVLKLLQKSYHSRVKMIYIDPPYNTGKDFVYKDNYSDNLKNYLELTQQGKDFGTNSETSGRYHSNWLNMMYPRLKLSRNLLREDGVIFISIDDTEVGNLRKIADEIYGEENFVANVIWQKKYSPQNDAKYFSDSHEHIIAYAKTKEAFNIGLLPRTDEANERYKNPDNDPRGAWKSSDLTRQEFRPNDYYPIVSPKTGKSFFPPKGNSWGRPKEKVEELISDNRIWFGPDGNGQPSLKRFLSEVKQGITPQTIWERKDVGDTQTGKKLIKEYFGNVSIFETPKPPQLIERAMVIANVNEGDIILDFFSGSASTAEAVLRYDKTLNYVLVQIPEPTSENSEAYKSGFHTIAEIGKERIRRVIEKIKEEDQERAKRVDIGFKVFKLDSSNIKDWDPSTVEIQKSLYDSINNIKEDRSESDILFEVLLKYGLDLTLPIEEYKIAGNTVFSIGSGILLVCLSPNLNSDTIAGMGELKDDLSPEVCRVVLRDNGFKNDVAKTNAMQVLKRYGIEDVKSI</sequence>
<feature type="region of interest" description="Disordered" evidence="7">
    <location>
        <begin position="261"/>
        <end position="280"/>
    </location>
</feature>
<dbReference type="GO" id="GO:0032259">
    <property type="term" value="P:methylation"/>
    <property type="evidence" value="ECO:0007669"/>
    <property type="project" value="UniProtKB-KW"/>
</dbReference>
<dbReference type="EMBL" id="JBHUIM010000002">
    <property type="protein sequence ID" value="MFD2247295.1"/>
    <property type="molecule type" value="Genomic_DNA"/>
</dbReference>
<dbReference type="Pfam" id="PF01555">
    <property type="entry name" value="N6_N4_Mtase"/>
    <property type="match status" value="1"/>
</dbReference>
<evidence type="ECO:0000256" key="2">
    <source>
        <dbReference type="ARBA" id="ARBA00011900"/>
    </source>
</evidence>
<dbReference type="PROSITE" id="PS00092">
    <property type="entry name" value="N6_MTASE"/>
    <property type="match status" value="1"/>
</dbReference>
<dbReference type="PRINTS" id="PR00506">
    <property type="entry name" value="D21N6MTFRASE"/>
</dbReference>
<gene>
    <name evidence="9" type="ORF">ACFSKP_13600</name>
</gene>
<keyword evidence="5" id="KW-0949">S-adenosyl-L-methionine</keyword>
<dbReference type="InterPro" id="IPR002941">
    <property type="entry name" value="DNA_methylase_N4/N6"/>
</dbReference>
<dbReference type="EC" id="2.1.1.72" evidence="2"/>
<dbReference type="SUPFAM" id="SSF53335">
    <property type="entry name" value="S-adenosyl-L-methionine-dependent methyltransferases"/>
    <property type="match status" value="1"/>
</dbReference>
<dbReference type="PIRSF" id="PIRSF015855">
    <property type="entry name" value="TypeIII_Mtase_mKpnI"/>
    <property type="match status" value="1"/>
</dbReference>
<evidence type="ECO:0000256" key="5">
    <source>
        <dbReference type="ARBA" id="ARBA00022691"/>
    </source>
</evidence>
<evidence type="ECO:0000256" key="7">
    <source>
        <dbReference type="SAM" id="MobiDB-lite"/>
    </source>
</evidence>
<dbReference type="InterPro" id="IPR002295">
    <property type="entry name" value="N4/N6-MTase_EcoPI_Mod-like"/>
</dbReference>
<keyword evidence="4 9" id="KW-0808">Transferase</keyword>
<evidence type="ECO:0000313" key="9">
    <source>
        <dbReference type="EMBL" id="MFD2247295.1"/>
    </source>
</evidence>
<accession>A0ABW5D144</accession>
<reference evidence="10" key="1">
    <citation type="journal article" date="2019" name="Int. J. Syst. Evol. Microbiol.">
        <title>The Global Catalogue of Microorganisms (GCM) 10K type strain sequencing project: providing services to taxonomists for standard genome sequencing and annotation.</title>
        <authorList>
            <consortium name="The Broad Institute Genomics Platform"/>
            <consortium name="The Broad Institute Genome Sequencing Center for Infectious Disease"/>
            <person name="Wu L."/>
            <person name="Ma J."/>
        </authorList>
    </citation>
    <scope>NUCLEOTIDE SEQUENCE [LARGE SCALE GENOMIC DNA]</scope>
    <source>
        <strain evidence="10">CGMCC 4.1782</strain>
    </source>
</reference>
<evidence type="ECO:0000256" key="6">
    <source>
        <dbReference type="ARBA" id="ARBA00047942"/>
    </source>
</evidence>
<dbReference type="RefSeq" id="WP_250430228.1">
    <property type="nucleotide sequence ID" value="NZ_JALPRR010000003.1"/>
</dbReference>
<name>A0ABW5D144_9BACT</name>
<dbReference type="Proteomes" id="UP001597374">
    <property type="component" value="Unassembled WGS sequence"/>
</dbReference>